<comment type="caution">
    <text evidence="1">The sequence shown here is derived from an EMBL/GenBank/DDBJ whole genome shotgun (WGS) entry which is preliminary data.</text>
</comment>
<sequence>MTAPMEEVTEGTEVERGLAGVTASLTHADNEFLTTWGLPRFDTFQPLAPDEVTIDKYGYFAHVANLGTVSSPMSKIVLSDKGKVLSCDFDRPGNFKYVNTSMVQFATTMWRYHYVSEILVEMNQDDENFYPGLQLFWQYCCAVDHMVDLDSTVSYWQGRVETL</sequence>
<dbReference type="InterPro" id="IPR025851">
    <property type="entry name" value="SUKH-4"/>
</dbReference>
<accession>A0A841C3W4</accession>
<name>A0A841C3W4_9ACTN</name>
<reference evidence="1 2" key="1">
    <citation type="submission" date="2020-08" db="EMBL/GenBank/DDBJ databases">
        <title>Sequencing the genomes of 1000 actinobacteria strains.</title>
        <authorList>
            <person name="Klenk H.-P."/>
        </authorList>
    </citation>
    <scope>NUCLEOTIDE SEQUENCE [LARGE SCALE GENOMIC DNA]</scope>
    <source>
        <strain evidence="1 2">DSM 45362</strain>
    </source>
</reference>
<keyword evidence="2" id="KW-1185">Reference proteome</keyword>
<gene>
    <name evidence="1" type="ORF">F4553_008060</name>
</gene>
<dbReference type="AlphaFoldDB" id="A0A841C3W4"/>
<proteinExistence type="predicted"/>
<dbReference type="EMBL" id="JACHMN010000003">
    <property type="protein sequence ID" value="MBB5874626.1"/>
    <property type="molecule type" value="Genomic_DNA"/>
</dbReference>
<dbReference type="Proteomes" id="UP000587527">
    <property type="component" value="Unassembled WGS sequence"/>
</dbReference>
<evidence type="ECO:0000313" key="2">
    <source>
        <dbReference type="Proteomes" id="UP000587527"/>
    </source>
</evidence>
<dbReference type="RefSeq" id="WP_184846895.1">
    <property type="nucleotide sequence ID" value="NZ_JACHMN010000003.1"/>
</dbReference>
<protein>
    <submittedName>
        <fullName evidence="1">Uncharacterized protein</fullName>
    </submittedName>
</protein>
<dbReference type="Pfam" id="PF14435">
    <property type="entry name" value="SUKH-4"/>
    <property type="match status" value="1"/>
</dbReference>
<organism evidence="1 2">
    <name type="scientific">Allocatelliglobosispora scoriae</name>
    <dbReference type="NCBI Taxonomy" id="643052"/>
    <lineage>
        <taxon>Bacteria</taxon>
        <taxon>Bacillati</taxon>
        <taxon>Actinomycetota</taxon>
        <taxon>Actinomycetes</taxon>
        <taxon>Micromonosporales</taxon>
        <taxon>Micromonosporaceae</taxon>
        <taxon>Allocatelliglobosispora</taxon>
    </lineage>
</organism>
<evidence type="ECO:0000313" key="1">
    <source>
        <dbReference type="EMBL" id="MBB5874626.1"/>
    </source>
</evidence>